<keyword evidence="2" id="KW-0732">Signal</keyword>
<evidence type="ECO:0000256" key="1">
    <source>
        <dbReference type="SAM" id="Phobius"/>
    </source>
</evidence>
<organism evidence="3 4">
    <name type="scientific">Streblomastix strix</name>
    <dbReference type="NCBI Taxonomy" id="222440"/>
    <lineage>
        <taxon>Eukaryota</taxon>
        <taxon>Metamonada</taxon>
        <taxon>Preaxostyla</taxon>
        <taxon>Oxymonadida</taxon>
        <taxon>Streblomastigidae</taxon>
        <taxon>Streblomastix</taxon>
    </lineage>
</organism>
<sequence length="233" mass="27025">MLKNILFAVCLAASLCFAQEQDGELEEEEEEETCLLNGVDFSGIPDNRIQHILVEESKRKYFFHPCPYVTVPHCANLCFMQDEHIENFTVGVCEQEAPEGSFRVCYNGTQDPYQQFVVDFVCTRKNPPTPGYIIDYDICPEPDKCLYYHWDTIVACSDDTFNYVSIVYIIFVLVVVVLIQQIESEGGIEDVDCWELSDESENTYYYSLNSHAIRIKDALLKLDWKQFRSWRTV</sequence>
<comment type="caution">
    <text evidence="3">The sequence shown here is derived from an EMBL/GenBank/DDBJ whole genome shotgun (WGS) entry which is preliminary data.</text>
</comment>
<name>A0A5J4WP36_9EUKA</name>
<dbReference type="EMBL" id="SNRW01001363">
    <property type="protein sequence ID" value="KAA6396691.1"/>
    <property type="molecule type" value="Genomic_DNA"/>
</dbReference>
<dbReference type="Proteomes" id="UP000324800">
    <property type="component" value="Unassembled WGS sequence"/>
</dbReference>
<keyword evidence="1" id="KW-1133">Transmembrane helix</keyword>
<feature type="chain" id="PRO_5023902907" description="SUEL-type lectin domain-containing protein" evidence="2">
    <location>
        <begin position="19"/>
        <end position="233"/>
    </location>
</feature>
<evidence type="ECO:0000313" key="3">
    <source>
        <dbReference type="EMBL" id="KAA6396691.1"/>
    </source>
</evidence>
<keyword evidence="1" id="KW-0812">Transmembrane</keyword>
<evidence type="ECO:0000256" key="2">
    <source>
        <dbReference type="SAM" id="SignalP"/>
    </source>
</evidence>
<protein>
    <recommendedName>
        <fullName evidence="5">SUEL-type lectin domain-containing protein</fullName>
    </recommendedName>
</protein>
<gene>
    <name evidence="3" type="ORF">EZS28_007785</name>
</gene>
<evidence type="ECO:0008006" key="5">
    <source>
        <dbReference type="Google" id="ProtNLM"/>
    </source>
</evidence>
<proteinExistence type="predicted"/>
<reference evidence="3 4" key="1">
    <citation type="submission" date="2019-03" db="EMBL/GenBank/DDBJ databases">
        <title>Single cell metagenomics reveals metabolic interactions within the superorganism composed of flagellate Streblomastix strix and complex community of Bacteroidetes bacteria on its surface.</title>
        <authorList>
            <person name="Treitli S.C."/>
            <person name="Kolisko M."/>
            <person name="Husnik F."/>
            <person name="Keeling P."/>
            <person name="Hampl V."/>
        </authorList>
    </citation>
    <scope>NUCLEOTIDE SEQUENCE [LARGE SCALE GENOMIC DNA]</scope>
    <source>
        <strain evidence="3">ST1C</strain>
    </source>
</reference>
<evidence type="ECO:0000313" key="4">
    <source>
        <dbReference type="Proteomes" id="UP000324800"/>
    </source>
</evidence>
<feature type="signal peptide" evidence="2">
    <location>
        <begin position="1"/>
        <end position="18"/>
    </location>
</feature>
<keyword evidence="1" id="KW-0472">Membrane</keyword>
<feature type="transmembrane region" description="Helical" evidence="1">
    <location>
        <begin position="161"/>
        <end position="179"/>
    </location>
</feature>
<dbReference type="AlphaFoldDB" id="A0A5J4WP36"/>
<accession>A0A5J4WP36</accession>